<dbReference type="PANTHER" id="PTHR43477">
    <property type="entry name" value="DIHYDROANTICAPSIN 7-DEHYDROGENASE"/>
    <property type="match status" value="1"/>
</dbReference>
<dbReference type="NCBIfam" id="NF005559">
    <property type="entry name" value="PRK07231.1"/>
    <property type="match status" value="1"/>
</dbReference>
<dbReference type="PANTHER" id="PTHR43477:SF1">
    <property type="entry name" value="DIHYDROANTICAPSIN 7-DEHYDROGENASE"/>
    <property type="match status" value="1"/>
</dbReference>
<dbReference type="InterPro" id="IPR051122">
    <property type="entry name" value="SDR_DHRS6-like"/>
</dbReference>
<dbReference type="InterPro" id="IPR002347">
    <property type="entry name" value="SDR_fam"/>
</dbReference>
<keyword evidence="2" id="KW-0560">Oxidoreductase</keyword>
<dbReference type="FunFam" id="3.40.50.720:FF:000084">
    <property type="entry name" value="Short-chain dehydrogenase reductase"/>
    <property type="match status" value="1"/>
</dbReference>
<dbReference type="AlphaFoldDB" id="A0A7W9HJP4"/>
<proteinExistence type="inferred from homology"/>
<dbReference type="CDD" id="cd05233">
    <property type="entry name" value="SDR_c"/>
    <property type="match status" value="1"/>
</dbReference>
<dbReference type="EMBL" id="JACHMO010000001">
    <property type="protein sequence ID" value="MBB5803375.1"/>
    <property type="molecule type" value="Genomic_DNA"/>
</dbReference>
<comment type="similarity">
    <text evidence="1">Belongs to the short-chain dehydrogenases/reductases (SDR) family.</text>
</comment>
<organism evidence="3 4">
    <name type="scientific">Saccharothrix ecbatanensis</name>
    <dbReference type="NCBI Taxonomy" id="1105145"/>
    <lineage>
        <taxon>Bacteria</taxon>
        <taxon>Bacillati</taxon>
        <taxon>Actinomycetota</taxon>
        <taxon>Actinomycetes</taxon>
        <taxon>Pseudonocardiales</taxon>
        <taxon>Pseudonocardiaceae</taxon>
        <taxon>Saccharothrix</taxon>
    </lineage>
</organism>
<dbReference type="Proteomes" id="UP000552097">
    <property type="component" value="Unassembled WGS sequence"/>
</dbReference>
<dbReference type="PRINTS" id="PR00081">
    <property type="entry name" value="GDHRDH"/>
</dbReference>
<dbReference type="GO" id="GO:0016491">
    <property type="term" value="F:oxidoreductase activity"/>
    <property type="evidence" value="ECO:0007669"/>
    <property type="project" value="UniProtKB-KW"/>
</dbReference>
<dbReference type="PROSITE" id="PS00061">
    <property type="entry name" value="ADH_SHORT"/>
    <property type="match status" value="1"/>
</dbReference>
<gene>
    <name evidence="3" type="ORF">F4560_003143</name>
</gene>
<comment type="caution">
    <text evidence="3">The sequence shown here is derived from an EMBL/GenBank/DDBJ whole genome shotgun (WGS) entry which is preliminary data.</text>
</comment>
<dbReference type="Gene3D" id="3.40.50.720">
    <property type="entry name" value="NAD(P)-binding Rossmann-like Domain"/>
    <property type="match status" value="1"/>
</dbReference>
<evidence type="ECO:0000313" key="4">
    <source>
        <dbReference type="Proteomes" id="UP000552097"/>
    </source>
</evidence>
<protein>
    <submittedName>
        <fullName evidence="3">NAD(P)-dependent dehydrogenase (Short-subunit alcohol dehydrogenase family)</fullName>
    </submittedName>
</protein>
<dbReference type="RefSeq" id="WP_184920682.1">
    <property type="nucleotide sequence ID" value="NZ_JACHMO010000001.1"/>
</dbReference>
<dbReference type="PRINTS" id="PR00080">
    <property type="entry name" value="SDRFAMILY"/>
</dbReference>
<sequence length="245" mass="25119">MINRFEGRTVVVTGAGSGIGYEMARQFHAEGAIVFAADLDPDTAPEGTIGLRVDVTDPGSVESGLARAVEETGKLDVLCNNAGFSSTTDVVSCGVDEWDKVFAVNTRGVFLGIKYAVPTMLEQGGGAIINTASVAGMVGLKDRAAYCASKGAVVALTRQVAVQYAGTGVRCNSICPGTVDSPWVGRLLDAAADPVATRAALVARQPMGRLGTSEEVARAALYLASDDAAFITGTELVIDGGLMAG</sequence>
<dbReference type="InterPro" id="IPR020904">
    <property type="entry name" value="Sc_DH/Rdtase_CS"/>
</dbReference>
<keyword evidence="4" id="KW-1185">Reference proteome</keyword>
<evidence type="ECO:0000313" key="3">
    <source>
        <dbReference type="EMBL" id="MBB5803375.1"/>
    </source>
</evidence>
<dbReference type="InterPro" id="IPR036291">
    <property type="entry name" value="NAD(P)-bd_dom_sf"/>
</dbReference>
<accession>A0A7W9HJP4</accession>
<name>A0A7W9HJP4_9PSEU</name>
<reference evidence="3 4" key="1">
    <citation type="submission" date="2020-08" db="EMBL/GenBank/DDBJ databases">
        <title>Sequencing the genomes of 1000 actinobacteria strains.</title>
        <authorList>
            <person name="Klenk H.-P."/>
        </authorList>
    </citation>
    <scope>NUCLEOTIDE SEQUENCE [LARGE SCALE GENOMIC DNA]</scope>
    <source>
        <strain evidence="3 4">DSM 45486</strain>
    </source>
</reference>
<evidence type="ECO:0000256" key="1">
    <source>
        <dbReference type="ARBA" id="ARBA00006484"/>
    </source>
</evidence>
<dbReference type="SUPFAM" id="SSF51735">
    <property type="entry name" value="NAD(P)-binding Rossmann-fold domains"/>
    <property type="match status" value="1"/>
</dbReference>
<evidence type="ECO:0000256" key="2">
    <source>
        <dbReference type="ARBA" id="ARBA00023002"/>
    </source>
</evidence>
<dbReference type="Pfam" id="PF13561">
    <property type="entry name" value="adh_short_C2"/>
    <property type="match status" value="1"/>
</dbReference>